<gene>
    <name evidence="12" type="ORF">DD559_01010</name>
</gene>
<evidence type="ECO:0000313" key="13">
    <source>
        <dbReference type="Proteomes" id="UP000245890"/>
    </source>
</evidence>
<keyword evidence="9" id="KW-0479">Metal-binding</keyword>
<keyword evidence="9" id="KW-0460">Magnesium</keyword>
<dbReference type="PROSITE" id="PS51462">
    <property type="entry name" value="NUDIX"/>
    <property type="match status" value="1"/>
</dbReference>
<organism evidence="12 13">
    <name type="scientific">Sphingomonas pokkalii</name>
    <dbReference type="NCBI Taxonomy" id="2175090"/>
    <lineage>
        <taxon>Bacteria</taxon>
        <taxon>Pseudomonadati</taxon>
        <taxon>Pseudomonadota</taxon>
        <taxon>Alphaproteobacteria</taxon>
        <taxon>Sphingomonadales</taxon>
        <taxon>Sphingomonadaceae</taxon>
        <taxon>Sphingomonas</taxon>
    </lineage>
</organism>
<dbReference type="GO" id="GO:0046872">
    <property type="term" value="F:metal ion binding"/>
    <property type="evidence" value="ECO:0007669"/>
    <property type="project" value="UniProtKB-KW"/>
</dbReference>
<dbReference type="OrthoDB" id="5292471at2"/>
<protein>
    <recommendedName>
        <fullName evidence="5">GDP-mannose pyrophosphatase</fullName>
    </recommendedName>
    <alternativeName>
        <fullName evidence="7">GDP-mannose hydrolase</fullName>
    </alternativeName>
    <alternativeName>
        <fullName evidence="8">GDPMK</fullName>
    </alternativeName>
</protein>
<dbReference type="PANTHER" id="PTHR11839:SF18">
    <property type="entry name" value="NUDIX HYDROLASE DOMAIN-CONTAINING PROTEIN"/>
    <property type="match status" value="1"/>
</dbReference>
<evidence type="ECO:0000256" key="7">
    <source>
        <dbReference type="ARBA" id="ARBA00032162"/>
    </source>
</evidence>
<dbReference type="GO" id="GO:0005829">
    <property type="term" value="C:cytosol"/>
    <property type="evidence" value="ECO:0007669"/>
    <property type="project" value="TreeGrafter"/>
</dbReference>
<dbReference type="EMBL" id="QENQ01000001">
    <property type="protein sequence ID" value="PVX28099.1"/>
    <property type="molecule type" value="Genomic_DNA"/>
</dbReference>
<dbReference type="GO" id="GO:0019693">
    <property type="term" value="P:ribose phosphate metabolic process"/>
    <property type="evidence" value="ECO:0007669"/>
    <property type="project" value="TreeGrafter"/>
</dbReference>
<dbReference type="InterPro" id="IPR000086">
    <property type="entry name" value="NUDIX_hydrolase_dom"/>
</dbReference>
<feature type="binding site" evidence="9">
    <location>
        <position position="108"/>
    </location>
    <ligand>
        <name>Mg(2+)</name>
        <dbReference type="ChEBI" id="CHEBI:18420"/>
        <label>1</label>
    </ligand>
</feature>
<feature type="binding site" evidence="9">
    <location>
        <position position="88"/>
    </location>
    <ligand>
        <name>Mg(2+)</name>
        <dbReference type="ChEBI" id="CHEBI:18420"/>
        <label>1</label>
    </ligand>
</feature>
<dbReference type="Pfam" id="PF00293">
    <property type="entry name" value="NUDIX"/>
    <property type="match status" value="1"/>
</dbReference>
<dbReference type="GO" id="GO:0016818">
    <property type="term" value="F:hydrolase activity, acting on acid anhydrides, in phosphorus-containing anhydrides"/>
    <property type="evidence" value="ECO:0007669"/>
    <property type="project" value="InterPro"/>
</dbReference>
<evidence type="ECO:0000256" key="6">
    <source>
        <dbReference type="ARBA" id="ARBA00022801"/>
    </source>
</evidence>
<evidence type="ECO:0000259" key="11">
    <source>
        <dbReference type="PROSITE" id="PS51462"/>
    </source>
</evidence>
<dbReference type="InterPro" id="IPR020084">
    <property type="entry name" value="NUDIX_hydrolase_CS"/>
</dbReference>
<dbReference type="PROSITE" id="PS00893">
    <property type="entry name" value="NUDIX_BOX"/>
    <property type="match status" value="1"/>
</dbReference>
<dbReference type="GO" id="GO:0006753">
    <property type="term" value="P:nucleoside phosphate metabolic process"/>
    <property type="evidence" value="ECO:0007669"/>
    <property type="project" value="TreeGrafter"/>
</dbReference>
<sequence length="217" mass="22848">MTSDIPAAPEAGHRIETVETVYQGWGRMLLATLVTPDGSHITRQIEDHGDAVAVLPYDADRGTVMLVRQSRPPLLLRGRTEPLFEAIAGRVDPGELPTETARREAMEEAGLRLTVLAPVGDFHAMPAVSTEMLTLYLAPYAAVDRIAAGGGIAADHEDIEVVELPLATLWARGMAALADMKTALLVLALRERLAAGAWPPAAGSGGLALAPPATPPA</sequence>
<comment type="similarity">
    <text evidence="3">Belongs to the Nudix hydrolase family. NudK subfamily.</text>
</comment>
<dbReference type="NCBIfam" id="TIGR00052">
    <property type="entry name" value="nudix-type nucleoside diphosphatase, YffH/AdpP family"/>
    <property type="match status" value="1"/>
</dbReference>
<evidence type="ECO:0000313" key="12">
    <source>
        <dbReference type="EMBL" id="PVX28099.1"/>
    </source>
</evidence>
<comment type="caution">
    <text evidence="12">The sequence shown here is derived from an EMBL/GenBank/DDBJ whole genome shotgun (WGS) entry which is preliminary data.</text>
</comment>
<evidence type="ECO:0000256" key="1">
    <source>
        <dbReference type="ARBA" id="ARBA00000847"/>
    </source>
</evidence>
<reference evidence="12 13" key="1">
    <citation type="submission" date="2018-05" db="EMBL/GenBank/DDBJ databases">
        <title>Description of Sphingomonas pokkalii sp nov, isolated from the rhizosphere of saline tolerant pokkali rice and its draft genome analysis.</title>
        <authorList>
            <person name="Menon R."/>
            <person name="Kumari S."/>
            <person name="Rameshkumar N."/>
        </authorList>
    </citation>
    <scope>NUCLEOTIDE SEQUENCE [LARGE SCALE GENOMIC DNA]</scope>
    <source>
        <strain evidence="12 13">L3B27</strain>
    </source>
</reference>
<dbReference type="Proteomes" id="UP000245890">
    <property type="component" value="Unassembled WGS sequence"/>
</dbReference>
<dbReference type="Gene3D" id="3.90.79.10">
    <property type="entry name" value="Nucleoside Triphosphate Pyrophosphohydrolase"/>
    <property type="match status" value="1"/>
</dbReference>
<dbReference type="InterPro" id="IPR015797">
    <property type="entry name" value="NUDIX_hydrolase-like_dom_sf"/>
</dbReference>
<comment type="subunit">
    <text evidence="4">Homodimer.</text>
</comment>
<dbReference type="RefSeq" id="WP_116467554.1">
    <property type="nucleotide sequence ID" value="NZ_QENQ01000001.1"/>
</dbReference>
<dbReference type="AlphaFoldDB" id="A0A2U0S9U3"/>
<evidence type="ECO:0000256" key="9">
    <source>
        <dbReference type="PIRSR" id="PIRSR604385-2"/>
    </source>
</evidence>
<proteinExistence type="inferred from homology"/>
<dbReference type="PANTHER" id="PTHR11839">
    <property type="entry name" value="UDP/ADP-SUGAR PYROPHOSPHATASE"/>
    <property type="match status" value="1"/>
</dbReference>
<evidence type="ECO:0000256" key="8">
    <source>
        <dbReference type="ARBA" id="ARBA00032272"/>
    </source>
</evidence>
<keyword evidence="6 12" id="KW-0378">Hydrolase</keyword>
<evidence type="ECO:0000256" key="3">
    <source>
        <dbReference type="ARBA" id="ARBA00007275"/>
    </source>
</evidence>
<feature type="domain" description="Nudix hydrolase" evidence="11">
    <location>
        <begin position="47"/>
        <end position="188"/>
    </location>
</feature>
<comment type="cofactor">
    <cofactor evidence="2 9">
        <name>Mg(2+)</name>
        <dbReference type="ChEBI" id="CHEBI:18420"/>
    </cofactor>
</comment>
<evidence type="ECO:0000256" key="5">
    <source>
        <dbReference type="ARBA" id="ARBA00016377"/>
    </source>
</evidence>
<dbReference type="InterPro" id="IPR004385">
    <property type="entry name" value="NDP_pyrophosphatase"/>
</dbReference>
<feature type="binding site" evidence="9">
    <location>
        <position position="104"/>
    </location>
    <ligand>
        <name>Mg(2+)</name>
        <dbReference type="ChEBI" id="CHEBI:18420"/>
        <label>2</label>
    </ligand>
</feature>
<evidence type="ECO:0000256" key="2">
    <source>
        <dbReference type="ARBA" id="ARBA00001946"/>
    </source>
</evidence>
<feature type="binding site" evidence="9">
    <location>
        <position position="157"/>
    </location>
    <ligand>
        <name>Mg(2+)</name>
        <dbReference type="ChEBI" id="CHEBI:18420"/>
        <label>1</label>
    </ligand>
</feature>
<comment type="catalytic activity">
    <reaction evidence="1">
        <text>GDP-alpha-D-mannose + H2O = alpha-D-mannose 1-phosphate + GMP + 2 H(+)</text>
        <dbReference type="Rhea" id="RHEA:27978"/>
        <dbReference type="ChEBI" id="CHEBI:15377"/>
        <dbReference type="ChEBI" id="CHEBI:15378"/>
        <dbReference type="ChEBI" id="CHEBI:57527"/>
        <dbReference type="ChEBI" id="CHEBI:58115"/>
        <dbReference type="ChEBI" id="CHEBI:58409"/>
    </reaction>
</comment>
<keyword evidence="13" id="KW-1185">Reference proteome</keyword>
<name>A0A2U0S9U3_9SPHN</name>
<evidence type="ECO:0000256" key="10">
    <source>
        <dbReference type="PIRSR" id="PIRSR604385-3"/>
    </source>
</evidence>
<evidence type="ECO:0000256" key="4">
    <source>
        <dbReference type="ARBA" id="ARBA00011738"/>
    </source>
</evidence>
<accession>A0A2U0S9U3</accession>
<dbReference type="SUPFAM" id="SSF55811">
    <property type="entry name" value="Nudix"/>
    <property type="match status" value="1"/>
</dbReference>
<feature type="short sequence motif" description="Nudix box" evidence="10">
    <location>
        <begin position="89"/>
        <end position="111"/>
    </location>
</feature>